<dbReference type="InterPro" id="IPR011990">
    <property type="entry name" value="TPR-like_helical_dom_sf"/>
</dbReference>
<proteinExistence type="inferred from homology"/>
<dbReference type="AlphaFoldDB" id="A0A4R5C7L3"/>
<feature type="domain" description="RagB/SusD" evidence="7">
    <location>
        <begin position="288"/>
        <end position="492"/>
    </location>
</feature>
<organism evidence="9 10">
    <name type="scientific">Flavobacterium cellulosilyticum</name>
    <dbReference type="NCBI Taxonomy" id="2541731"/>
    <lineage>
        <taxon>Bacteria</taxon>
        <taxon>Pseudomonadati</taxon>
        <taxon>Bacteroidota</taxon>
        <taxon>Flavobacteriia</taxon>
        <taxon>Flavobacteriales</taxon>
        <taxon>Flavobacteriaceae</taxon>
        <taxon>Flavobacterium</taxon>
    </lineage>
</organism>
<dbReference type="Gene3D" id="1.25.40.390">
    <property type="match status" value="1"/>
</dbReference>
<dbReference type="CDD" id="cd08977">
    <property type="entry name" value="SusD"/>
    <property type="match status" value="1"/>
</dbReference>
<dbReference type="Proteomes" id="UP000295479">
    <property type="component" value="Unassembled WGS sequence"/>
</dbReference>
<dbReference type="Pfam" id="PF07980">
    <property type="entry name" value="SusD_RagB"/>
    <property type="match status" value="1"/>
</dbReference>
<evidence type="ECO:0000259" key="7">
    <source>
        <dbReference type="Pfam" id="PF07980"/>
    </source>
</evidence>
<evidence type="ECO:0000256" key="3">
    <source>
        <dbReference type="ARBA" id="ARBA00022729"/>
    </source>
</evidence>
<dbReference type="InterPro" id="IPR033985">
    <property type="entry name" value="SusD-like_N"/>
</dbReference>
<feature type="signal peptide" evidence="6">
    <location>
        <begin position="1"/>
        <end position="19"/>
    </location>
</feature>
<comment type="caution">
    <text evidence="9">The sequence shown here is derived from an EMBL/GenBank/DDBJ whole genome shotgun (WGS) entry which is preliminary data.</text>
</comment>
<dbReference type="GO" id="GO:0009279">
    <property type="term" value="C:cell outer membrane"/>
    <property type="evidence" value="ECO:0007669"/>
    <property type="project" value="UniProtKB-SubCell"/>
</dbReference>
<keyword evidence="10" id="KW-1185">Reference proteome</keyword>
<dbReference type="InterPro" id="IPR012944">
    <property type="entry name" value="SusD_RagB_dom"/>
</dbReference>
<dbReference type="OrthoDB" id="5694214at2"/>
<sequence>MKIKNIFLTISLLTLLVNCSDLNTELKGQYTSDTFFKTKDQAISAINATYQIASFNSTNNNLWVFGDVASDDTVKGGNAGDASDIGYVDSFLVNPDNGAIEAFWKHYYEGIARANNIIYYVPLINMDPVLRDRIVGEAKFLRAYYYYHLTNIFGSVPLRITPVLNVNDLSVPLSAVEVVVAQIVKDLNEASNTLPPTYGPAEKGRATKGAALGLLSKVFLFQNKYTEALNAANQVESMGYVLTPLYAHNFDLIHKNNSESIFEIQHLSNQIIFQGTYVNQYFSPAYLNGYFFNAPTANFVNEFEKTASLVSDPRLDYSVGRLGNKWVDGKDFDPDWSPASGYLDKKQANDVIGTTPIGDGEKNYVFMRFSEILLIKAEALNELGRGSEALIPLNKVRERARKSYLFDPSLPGFGSVPALLLPDVTSVDQSTLRNAIRHERRVELGLEFHRFYDIMRYGKVYAENALSGTAFSYEKNRYFPLPQSERDTNTKL</sequence>
<evidence type="ECO:0000256" key="5">
    <source>
        <dbReference type="ARBA" id="ARBA00023237"/>
    </source>
</evidence>
<feature type="chain" id="PRO_5020764799" evidence="6">
    <location>
        <begin position="20"/>
        <end position="492"/>
    </location>
</feature>
<accession>A0A4R5C7L3</accession>
<keyword evidence="4" id="KW-0472">Membrane</keyword>
<reference evidence="9 10" key="1">
    <citation type="submission" date="2019-03" db="EMBL/GenBank/DDBJ databases">
        <title>Flavobacterium AR-3-4 sp. nov. isolated from arctic soil.</title>
        <authorList>
            <person name="Chaudhary D.K."/>
        </authorList>
    </citation>
    <scope>NUCLEOTIDE SEQUENCE [LARGE SCALE GENOMIC DNA]</scope>
    <source>
        <strain evidence="9 10">AR-3-4</strain>
    </source>
</reference>
<keyword evidence="5" id="KW-0998">Cell outer membrane</keyword>
<feature type="domain" description="SusD-like N-terminal" evidence="8">
    <location>
        <begin position="92"/>
        <end position="220"/>
    </location>
</feature>
<dbReference type="RefSeq" id="WP_132008376.1">
    <property type="nucleotide sequence ID" value="NZ_SMFK01000014.1"/>
</dbReference>
<name>A0A4R5C7L3_9FLAO</name>
<comment type="subcellular location">
    <subcellularLocation>
        <location evidence="1">Cell outer membrane</location>
    </subcellularLocation>
</comment>
<evidence type="ECO:0000259" key="8">
    <source>
        <dbReference type="Pfam" id="PF14322"/>
    </source>
</evidence>
<evidence type="ECO:0000256" key="1">
    <source>
        <dbReference type="ARBA" id="ARBA00004442"/>
    </source>
</evidence>
<keyword evidence="3 6" id="KW-0732">Signal</keyword>
<evidence type="ECO:0000256" key="4">
    <source>
        <dbReference type="ARBA" id="ARBA00023136"/>
    </source>
</evidence>
<dbReference type="SUPFAM" id="SSF48452">
    <property type="entry name" value="TPR-like"/>
    <property type="match status" value="1"/>
</dbReference>
<evidence type="ECO:0000313" key="9">
    <source>
        <dbReference type="EMBL" id="TDD94719.1"/>
    </source>
</evidence>
<evidence type="ECO:0000313" key="10">
    <source>
        <dbReference type="Proteomes" id="UP000295479"/>
    </source>
</evidence>
<gene>
    <name evidence="9" type="ORF">E0F76_15930</name>
</gene>
<comment type="similarity">
    <text evidence="2">Belongs to the SusD family.</text>
</comment>
<protein>
    <submittedName>
        <fullName evidence="9">RagB/SusD family nutrient uptake outer membrane protein</fullName>
    </submittedName>
</protein>
<evidence type="ECO:0000256" key="6">
    <source>
        <dbReference type="SAM" id="SignalP"/>
    </source>
</evidence>
<dbReference type="EMBL" id="SMFK01000014">
    <property type="protein sequence ID" value="TDD94719.1"/>
    <property type="molecule type" value="Genomic_DNA"/>
</dbReference>
<evidence type="ECO:0000256" key="2">
    <source>
        <dbReference type="ARBA" id="ARBA00006275"/>
    </source>
</evidence>
<dbReference type="Pfam" id="PF14322">
    <property type="entry name" value="SusD-like_3"/>
    <property type="match status" value="1"/>
</dbReference>